<dbReference type="PANTHER" id="PTHR30419">
    <property type="entry name" value="HTH-TYPE TRANSCRIPTIONAL REGULATOR YBHD"/>
    <property type="match status" value="1"/>
</dbReference>
<dbReference type="InterPro" id="IPR036390">
    <property type="entry name" value="WH_DNA-bd_sf"/>
</dbReference>
<evidence type="ECO:0000256" key="2">
    <source>
        <dbReference type="ARBA" id="ARBA00023015"/>
    </source>
</evidence>
<dbReference type="GO" id="GO:0005829">
    <property type="term" value="C:cytosol"/>
    <property type="evidence" value="ECO:0007669"/>
    <property type="project" value="TreeGrafter"/>
</dbReference>
<dbReference type="RefSeq" id="WP_203931173.1">
    <property type="nucleotide sequence ID" value="NZ_BOPH01000088.1"/>
</dbReference>
<dbReference type="InterPro" id="IPR050950">
    <property type="entry name" value="HTH-type_LysR_regulators"/>
</dbReference>
<dbReference type="SUPFAM" id="SSF53850">
    <property type="entry name" value="Periplasmic binding protein-like II"/>
    <property type="match status" value="1"/>
</dbReference>
<reference evidence="6" key="1">
    <citation type="submission" date="2021-01" db="EMBL/GenBank/DDBJ databases">
        <title>Whole genome shotgun sequence of Virgisporangium ochraceum NBRC 16418.</title>
        <authorList>
            <person name="Komaki H."/>
            <person name="Tamura T."/>
        </authorList>
    </citation>
    <scope>NUCLEOTIDE SEQUENCE</scope>
    <source>
        <strain evidence="6">NBRC 16418</strain>
    </source>
</reference>
<evidence type="ECO:0000313" key="7">
    <source>
        <dbReference type="Proteomes" id="UP000635606"/>
    </source>
</evidence>
<comment type="caution">
    <text evidence="6">The sequence shown here is derived from an EMBL/GenBank/DDBJ whole genome shotgun (WGS) entry which is preliminary data.</text>
</comment>
<dbReference type="Gene3D" id="1.10.10.10">
    <property type="entry name" value="Winged helix-like DNA-binding domain superfamily/Winged helix DNA-binding domain"/>
    <property type="match status" value="1"/>
</dbReference>
<dbReference type="Gene3D" id="3.40.190.290">
    <property type="match status" value="1"/>
</dbReference>
<keyword evidence="2" id="KW-0805">Transcription regulation</keyword>
<evidence type="ECO:0000256" key="4">
    <source>
        <dbReference type="ARBA" id="ARBA00023163"/>
    </source>
</evidence>
<evidence type="ECO:0000256" key="1">
    <source>
        <dbReference type="ARBA" id="ARBA00009437"/>
    </source>
</evidence>
<evidence type="ECO:0000256" key="3">
    <source>
        <dbReference type="ARBA" id="ARBA00023125"/>
    </source>
</evidence>
<dbReference type="PROSITE" id="PS50931">
    <property type="entry name" value="HTH_LYSR"/>
    <property type="match status" value="1"/>
</dbReference>
<dbReference type="GO" id="GO:0003677">
    <property type="term" value="F:DNA binding"/>
    <property type="evidence" value="ECO:0007669"/>
    <property type="project" value="UniProtKB-KW"/>
</dbReference>
<evidence type="ECO:0000313" key="6">
    <source>
        <dbReference type="EMBL" id="GIJ71289.1"/>
    </source>
</evidence>
<keyword evidence="3" id="KW-0238">DNA-binding</keyword>
<gene>
    <name evidence="6" type="ORF">Voc01_062060</name>
</gene>
<organism evidence="6 7">
    <name type="scientific">Virgisporangium ochraceum</name>
    <dbReference type="NCBI Taxonomy" id="65505"/>
    <lineage>
        <taxon>Bacteria</taxon>
        <taxon>Bacillati</taxon>
        <taxon>Actinomycetota</taxon>
        <taxon>Actinomycetes</taxon>
        <taxon>Micromonosporales</taxon>
        <taxon>Micromonosporaceae</taxon>
        <taxon>Virgisporangium</taxon>
    </lineage>
</organism>
<dbReference type="Pfam" id="PF00126">
    <property type="entry name" value="HTH_1"/>
    <property type="match status" value="1"/>
</dbReference>
<comment type="similarity">
    <text evidence="1">Belongs to the LysR transcriptional regulatory family.</text>
</comment>
<dbReference type="InterPro" id="IPR005119">
    <property type="entry name" value="LysR_subst-bd"/>
</dbReference>
<dbReference type="InterPro" id="IPR036388">
    <property type="entry name" value="WH-like_DNA-bd_sf"/>
</dbReference>
<dbReference type="GO" id="GO:0003700">
    <property type="term" value="F:DNA-binding transcription factor activity"/>
    <property type="evidence" value="ECO:0007669"/>
    <property type="project" value="InterPro"/>
</dbReference>
<dbReference type="InterPro" id="IPR000847">
    <property type="entry name" value="LysR_HTH_N"/>
</dbReference>
<keyword evidence="7" id="KW-1185">Reference proteome</keyword>
<dbReference type="Proteomes" id="UP000635606">
    <property type="component" value="Unassembled WGS sequence"/>
</dbReference>
<evidence type="ECO:0000259" key="5">
    <source>
        <dbReference type="PROSITE" id="PS50931"/>
    </source>
</evidence>
<proteinExistence type="inferred from homology"/>
<dbReference type="AlphaFoldDB" id="A0A8J4EE22"/>
<name>A0A8J4EE22_9ACTN</name>
<dbReference type="SUPFAM" id="SSF46785">
    <property type="entry name" value="Winged helix' DNA-binding domain"/>
    <property type="match status" value="1"/>
</dbReference>
<keyword evidence="4" id="KW-0804">Transcription</keyword>
<dbReference type="Pfam" id="PF03466">
    <property type="entry name" value="LysR_substrate"/>
    <property type="match status" value="1"/>
</dbReference>
<feature type="domain" description="HTH lysR-type" evidence="5">
    <location>
        <begin position="21"/>
        <end position="78"/>
    </location>
</feature>
<dbReference type="EMBL" id="BOPH01000088">
    <property type="protein sequence ID" value="GIJ71289.1"/>
    <property type="molecule type" value="Genomic_DNA"/>
</dbReference>
<accession>A0A8J4EE22</accession>
<sequence>MSRLKSFDAGVPRPSAGIASDLIPKLRLLVAMSERGHLSAAAEAAGVPQPTATRWLAALSRTVGVPLTRRAGQRVELTRAGGVLAESVRAAHSALAVGVARAYEASDPGQGQVVFGFLRTLGVSRAPQILRTFRATHPRVRLTLIQAPHEQLVAHLHDGTVDIALTVIRTTDHDLHATEMFKEPFVVVLPAEHRLARHDHLRLHQIRDEPFVGLTPGIALRTRIDEICASARVRPRYILETDEVDTVRGLATAGVGIAILPARQGGPLTGSIEIPVVPRTYRHIGLLVSVRHTLEPAARRFHQWTTRHAANGTG</sequence>
<protein>
    <submittedName>
        <fullName evidence="6">LysR family transcriptional regulator</fullName>
    </submittedName>
</protein>